<keyword evidence="4" id="KW-0863">Zinc-finger</keyword>
<keyword evidence="8" id="KW-0539">Nucleus</keyword>
<comment type="caution">
    <text evidence="10">The sequence shown here is derived from an EMBL/GenBank/DDBJ whole genome shotgun (WGS) entry which is preliminary data.</text>
</comment>
<dbReference type="PANTHER" id="PTHR40626">
    <property type="entry name" value="MIP31509P"/>
    <property type="match status" value="1"/>
</dbReference>
<dbReference type="GO" id="GO:0008270">
    <property type="term" value="F:zinc ion binding"/>
    <property type="evidence" value="ECO:0007669"/>
    <property type="project" value="UniProtKB-KW"/>
</dbReference>
<evidence type="ECO:0000256" key="2">
    <source>
        <dbReference type="ARBA" id="ARBA00022723"/>
    </source>
</evidence>
<evidence type="ECO:0000256" key="3">
    <source>
        <dbReference type="ARBA" id="ARBA00022737"/>
    </source>
</evidence>
<evidence type="ECO:0000313" key="10">
    <source>
        <dbReference type="EMBL" id="KAF9894535.1"/>
    </source>
</evidence>
<dbReference type="PANTHER" id="PTHR40626:SF3">
    <property type="entry name" value="TRANSCRIPTION FACTOR WITH C2H2 AND ZN(2)-CYS(6) DNA BINDING DOMAIN (EUROFUNG)-RELATED"/>
    <property type="match status" value="1"/>
</dbReference>
<reference evidence="10" key="1">
    <citation type="journal article" date="2019" name="Beilstein J. Org. Chem.">
        <title>Nanangenines: drimane sesquiterpenoids as the dominant metabolite cohort of a novel Australian fungus, Aspergillus nanangensis.</title>
        <authorList>
            <person name="Lacey H.J."/>
            <person name="Gilchrist C.L.M."/>
            <person name="Crombie A."/>
            <person name="Kalaitzis J.A."/>
            <person name="Vuong D."/>
            <person name="Rutledge P.J."/>
            <person name="Turner P."/>
            <person name="Pitt J.I."/>
            <person name="Lacey E."/>
            <person name="Chooi Y.H."/>
            <person name="Piggott A.M."/>
        </authorList>
    </citation>
    <scope>NUCLEOTIDE SEQUENCE</scope>
    <source>
        <strain evidence="10">MST-FP2251</strain>
    </source>
</reference>
<dbReference type="AlphaFoldDB" id="A0AAD4GZA1"/>
<protein>
    <recommendedName>
        <fullName evidence="9">Xylanolytic transcriptional activator regulatory domain-containing protein</fullName>
    </recommendedName>
</protein>
<comment type="subcellular location">
    <subcellularLocation>
        <location evidence="1">Nucleus</location>
    </subcellularLocation>
</comment>
<keyword evidence="2" id="KW-0479">Metal-binding</keyword>
<keyword evidence="7" id="KW-0804">Transcription</keyword>
<feature type="domain" description="Xylanolytic transcriptional activator regulatory" evidence="9">
    <location>
        <begin position="190"/>
        <end position="381"/>
    </location>
</feature>
<dbReference type="Pfam" id="PF04082">
    <property type="entry name" value="Fungal_trans"/>
    <property type="match status" value="1"/>
</dbReference>
<sequence length="587" mass="67094">MKVAPLPNEQRLLQNTPITPGISDSWIPINSLNTQLELPEEEFIDLPGLDLLSTPNQLWEEQFNNIDDGDVHSAHTDRPFFFHFLDTFTSETGFVSSFECLTPGQRQDVLASINRNQQNDACCHQENNALGVSSGWLNNPLSIQTHQILLLIKEVVTIKPRNSCVNISWSQDIENRCVRFFSPINLHKYIDLYWSIWSPNVNFLHRPSFDAACSKPILLACMAIIGACVSPDPDDSVDVRMWLNCVEEAAFADDDFNRDPISPFQPVRDIRKIQALQAAYMVCLYQNWEGTDTSKKRIRRHRFSTVVSIVRDIDITTARHINYSLQQKDEFDWKGFVAREELIRTFIWVFLMDTAFVTFNNLPPRMVAKEMKMHMAVPESCFQAPTACACFDAIRRWMPSTSFCGKVSFRTLFERLCLDSFTLDMQESVAALGPLNLFTIISGIHSLVFQYQSFFSAGHLLLRTYNALQNFKAIWNLYQTTMVGNMPHTTVDENQLTTENMWQRVGFCRHAGDFWLLAKIKVDRLSATDAVPNNPSVDQADGDEIEPSDSILNKYDQTSMRQVNDLISDFQSVHLGEAVLDTSYSFL</sequence>
<dbReference type="GO" id="GO:0005634">
    <property type="term" value="C:nucleus"/>
    <property type="evidence" value="ECO:0007669"/>
    <property type="project" value="UniProtKB-SubCell"/>
</dbReference>
<gene>
    <name evidence="10" type="ORF">FE257_006420</name>
</gene>
<accession>A0AAD4GZA1</accession>
<dbReference type="InterPro" id="IPR007219">
    <property type="entry name" value="XnlR_reg_dom"/>
</dbReference>
<dbReference type="InterPro" id="IPR051059">
    <property type="entry name" value="VerF-like"/>
</dbReference>
<keyword evidence="11" id="KW-1185">Reference proteome</keyword>
<proteinExistence type="predicted"/>
<evidence type="ECO:0000256" key="8">
    <source>
        <dbReference type="ARBA" id="ARBA00023242"/>
    </source>
</evidence>
<evidence type="ECO:0000259" key="9">
    <source>
        <dbReference type="Pfam" id="PF04082"/>
    </source>
</evidence>
<dbReference type="GO" id="GO:0000978">
    <property type="term" value="F:RNA polymerase II cis-regulatory region sequence-specific DNA binding"/>
    <property type="evidence" value="ECO:0007669"/>
    <property type="project" value="InterPro"/>
</dbReference>
<dbReference type="Proteomes" id="UP001194746">
    <property type="component" value="Unassembled WGS sequence"/>
</dbReference>
<dbReference type="CDD" id="cd12148">
    <property type="entry name" value="fungal_TF_MHR"/>
    <property type="match status" value="1"/>
</dbReference>
<evidence type="ECO:0000313" key="11">
    <source>
        <dbReference type="Proteomes" id="UP001194746"/>
    </source>
</evidence>
<dbReference type="GO" id="GO:0000785">
    <property type="term" value="C:chromatin"/>
    <property type="evidence" value="ECO:0007669"/>
    <property type="project" value="TreeGrafter"/>
</dbReference>
<organism evidence="10 11">
    <name type="scientific">Aspergillus nanangensis</name>
    <dbReference type="NCBI Taxonomy" id="2582783"/>
    <lineage>
        <taxon>Eukaryota</taxon>
        <taxon>Fungi</taxon>
        <taxon>Dikarya</taxon>
        <taxon>Ascomycota</taxon>
        <taxon>Pezizomycotina</taxon>
        <taxon>Eurotiomycetes</taxon>
        <taxon>Eurotiomycetidae</taxon>
        <taxon>Eurotiales</taxon>
        <taxon>Aspergillaceae</taxon>
        <taxon>Aspergillus</taxon>
        <taxon>Aspergillus subgen. Circumdati</taxon>
    </lineage>
</organism>
<dbReference type="EMBL" id="VCAU01000003">
    <property type="protein sequence ID" value="KAF9894535.1"/>
    <property type="molecule type" value="Genomic_DNA"/>
</dbReference>
<name>A0AAD4GZA1_ASPNN</name>
<keyword evidence="3" id="KW-0677">Repeat</keyword>
<keyword evidence="5" id="KW-0862">Zinc</keyword>
<reference evidence="10" key="2">
    <citation type="submission" date="2020-02" db="EMBL/GenBank/DDBJ databases">
        <authorList>
            <person name="Gilchrist C.L.M."/>
            <person name="Chooi Y.-H."/>
        </authorList>
    </citation>
    <scope>NUCLEOTIDE SEQUENCE</scope>
    <source>
        <strain evidence="10">MST-FP2251</strain>
    </source>
</reference>
<dbReference type="GO" id="GO:0006351">
    <property type="term" value="P:DNA-templated transcription"/>
    <property type="evidence" value="ECO:0007669"/>
    <property type="project" value="InterPro"/>
</dbReference>
<evidence type="ECO:0000256" key="1">
    <source>
        <dbReference type="ARBA" id="ARBA00004123"/>
    </source>
</evidence>
<dbReference type="GO" id="GO:0000981">
    <property type="term" value="F:DNA-binding transcription factor activity, RNA polymerase II-specific"/>
    <property type="evidence" value="ECO:0007669"/>
    <property type="project" value="InterPro"/>
</dbReference>
<evidence type="ECO:0000256" key="7">
    <source>
        <dbReference type="ARBA" id="ARBA00023163"/>
    </source>
</evidence>
<evidence type="ECO:0000256" key="6">
    <source>
        <dbReference type="ARBA" id="ARBA00023015"/>
    </source>
</evidence>
<evidence type="ECO:0000256" key="4">
    <source>
        <dbReference type="ARBA" id="ARBA00022771"/>
    </source>
</evidence>
<evidence type="ECO:0000256" key="5">
    <source>
        <dbReference type="ARBA" id="ARBA00022833"/>
    </source>
</evidence>
<keyword evidence="6" id="KW-0805">Transcription regulation</keyword>